<accession>A0A2R6RM15</accession>
<dbReference type="Proteomes" id="UP000186601">
    <property type="component" value="Unassembled WGS sequence"/>
</dbReference>
<protein>
    <submittedName>
        <fullName evidence="1">Uncharacterized protein</fullName>
    </submittedName>
</protein>
<dbReference type="EMBL" id="MLYV02000221">
    <property type="protein sequence ID" value="PSS31070.1"/>
    <property type="molecule type" value="Genomic_DNA"/>
</dbReference>
<reference evidence="1 2" key="1">
    <citation type="submission" date="2018-02" db="EMBL/GenBank/DDBJ databases">
        <title>Genome sequence of the basidiomycete white-rot fungus Phlebia centrifuga.</title>
        <authorList>
            <person name="Granchi Z."/>
            <person name="Peng M."/>
            <person name="de Vries R.P."/>
            <person name="Hilden K."/>
            <person name="Makela M.R."/>
            <person name="Grigoriev I."/>
            <person name="Riley R."/>
        </authorList>
    </citation>
    <scope>NUCLEOTIDE SEQUENCE [LARGE SCALE GENOMIC DNA]</scope>
    <source>
        <strain evidence="1 2">FBCC195</strain>
    </source>
</reference>
<name>A0A2R6RM15_9APHY</name>
<evidence type="ECO:0000313" key="2">
    <source>
        <dbReference type="Proteomes" id="UP000186601"/>
    </source>
</evidence>
<gene>
    <name evidence="1" type="ORF">PHLCEN_2v2402</name>
</gene>
<sequence length="241" mass="26531">MLFKFTSADLHNATIIDCSTGAVVYRISTAVPGGRSRSLSASSLYSFASSSSLSRERLSSGSQKVTTLSSREGLGLAEITWEENRASLIRIGEEVLAGSAEIFDAAFIKVLPDETLIPTRMEYVWRTTPDSLTLLDDDGEIIGKLHTDCISLEDELFPASKAGAGHSYLELGMIPPTEVLELLVSFLLISALRERMYWITRYVYGQQSLSPNSHKSPLRKLSRKASRSFAGIRDTLFRSKA</sequence>
<evidence type="ECO:0000313" key="1">
    <source>
        <dbReference type="EMBL" id="PSS31070.1"/>
    </source>
</evidence>
<dbReference type="AlphaFoldDB" id="A0A2R6RM15"/>
<proteinExistence type="predicted"/>
<organism evidence="1 2">
    <name type="scientific">Hermanssonia centrifuga</name>
    <dbReference type="NCBI Taxonomy" id="98765"/>
    <lineage>
        <taxon>Eukaryota</taxon>
        <taxon>Fungi</taxon>
        <taxon>Dikarya</taxon>
        <taxon>Basidiomycota</taxon>
        <taxon>Agaricomycotina</taxon>
        <taxon>Agaricomycetes</taxon>
        <taxon>Polyporales</taxon>
        <taxon>Meruliaceae</taxon>
        <taxon>Hermanssonia</taxon>
    </lineage>
</organism>
<dbReference type="OrthoDB" id="3258136at2759"/>
<comment type="caution">
    <text evidence="1">The sequence shown here is derived from an EMBL/GenBank/DDBJ whole genome shotgun (WGS) entry which is preliminary data.</text>
</comment>
<dbReference type="STRING" id="98765.A0A2R6RM15"/>
<keyword evidence="2" id="KW-1185">Reference proteome</keyword>